<dbReference type="EMBL" id="BGZK01000296">
    <property type="protein sequence ID" value="GBP34938.1"/>
    <property type="molecule type" value="Genomic_DNA"/>
</dbReference>
<dbReference type="PROSITE" id="PS51253">
    <property type="entry name" value="HTH_CENPB"/>
    <property type="match status" value="1"/>
</dbReference>
<dbReference type="AlphaFoldDB" id="A0A4C1V7T5"/>
<evidence type="ECO:0000259" key="2">
    <source>
        <dbReference type="PROSITE" id="PS51253"/>
    </source>
</evidence>
<name>A0A4C1V7T5_EUMVA</name>
<gene>
    <name evidence="3" type="ORF">EVAR_26529_1</name>
</gene>
<evidence type="ECO:0000313" key="4">
    <source>
        <dbReference type="Proteomes" id="UP000299102"/>
    </source>
</evidence>
<comment type="caution">
    <text evidence="3">The sequence shown here is derived from an EMBL/GenBank/DDBJ whole genome shotgun (WGS) entry which is preliminary data.</text>
</comment>
<dbReference type="Proteomes" id="UP000299102">
    <property type="component" value="Unassembled WGS sequence"/>
</dbReference>
<evidence type="ECO:0000313" key="3">
    <source>
        <dbReference type="EMBL" id="GBP34938.1"/>
    </source>
</evidence>
<keyword evidence="4" id="KW-1185">Reference proteome</keyword>
<proteinExistence type="predicted"/>
<dbReference type="OrthoDB" id="8191755at2759"/>
<evidence type="ECO:0000256" key="1">
    <source>
        <dbReference type="ARBA" id="ARBA00023125"/>
    </source>
</evidence>
<dbReference type="GO" id="GO:0003677">
    <property type="term" value="F:DNA binding"/>
    <property type="evidence" value="ECO:0007669"/>
    <property type="project" value="UniProtKB-KW"/>
</dbReference>
<accession>A0A4C1V7T5</accession>
<keyword evidence="1" id="KW-0238">DNA-binding</keyword>
<reference evidence="3 4" key="1">
    <citation type="journal article" date="2019" name="Commun. Biol.">
        <title>The bagworm genome reveals a unique fibroin gene that provides high tensile strength.</title>
        <authorList>
            <person name="Kono N."/>
            <person name="Nakamura H."/>
            <person name="Ohtoshi R."/>
            <person name="Tomita M."/>
            <person name="Numata K."/>
            <person name="Arakawa K."/>
        </authorList>
    </citation>
    <scope>NUCLEOTIDE SEQUENCE [LARGE SCALE GENOMIC DNA]</scope>
</reference>
<feature type="domain" description="HTH CENPB-type" evidence="2">
    <location>
        <begin position="1"/>
        <end position="66"/>
    </location>
</feature>
<organism evidence="3 4">
    <name type="scientific">Eumeta variegata</name>
    <name type="common">Bagworm moth</name>
    <name type="synonym">Eumeta japonica</name>
    <dbReference type="NCBI Taxonomy" id="151549"/>
    <lineage>
        <taxon>Eukaryota</taxon>
        <taxon>Metazoa</taxon>
        <taxon>Ecdysozoa</taxon>
        <taxon>Arthropoda</taxon>
        <taxon>Hexapoda</taxon>
        <taxon>Insecta</taxon>
        <taxon>Pterygota</taxon>
        <taxon>Neoptera</taxon>
        <taxon>Endopterygota</taxon>
        <taxon>Lepidoptera</taxon>
        <taxon>Glossata</taxon>
        <taxon>Ditrysia</taxon>
        <taxon>Tineoidea</taxon>
        <taxon>Psychidae</taxon>
        <taxon>Oiketicinae</taxon>
        <taxon>Eumeta</taxon>
    </lineage>
</organism>
<dbReference type="STRING" id="151549.A0A4C1V7T5"/>
<protein>
    <recommendedName>
        <fullName evidence="2">HTH CENPB-type domain-containing protein</fullName>
    </recommendedName>
</protein>
<dbReference type="InterPro" id="IPR006600">
    <property type="entry name" value="HTH_CenpB_DNA-bd_dom"/>
</dbReference>
<sequence>MEKELAEVIKKMANYFYGCTPSQIKRAAFEYAEALNLKHNFNMSSRLAGRAWFEGFVTRNNISVRKPEATSINRVTAFNKTEVQQFYKLLEELMEKYKFIPKTSTTAMKPDFYRPRSWESISC</sequence>